<dbReference type="SUPFAM" id="SSF56112">
    <property type="entry name" value="Protein kinase-like (PK-like)"/>
    <property type="match status" value="1"/>
</dbReference>
<protein>
    <recommendedName>
        <fullName evidence="1">Aminoglycoside phosphotransferase domain-containing protein</fullName>
    </recommendedName>
</protein>
<evidence type="ECO:0000313" key="3">
    <source>
        <dbReference type="Proteomes" id="UP000538666"/>
    </source>
</evidence>
<evidence type="ECO:0000259" key="1">
    <source>
        <dbReference type="Pfam" id="PF01636"/>
    </source>
</evidence>
<dbReference type="OrthoDB" id="115252at2"/>
<keyword evidence="3" id="KW-1185">Reference proteome</keyword>
<comment type="caution">
    <text evidence="2">The sequence shown here is derived from an EMBL/GenBank/DDBJ whole genome shotgun (WGS) entry which is preliminary data.</text>
</comment>
<accession>A0A841JU32</accession>
<evidence type="ECO:0000313" key="2">
    <source>
        <dbReference type="EMBL" id="MBB6143249.1"/>
    </source>
</evidence>
<name>A0A841JU32_9BACT</name>
<sequence length="291" mass="31932">MDTLSMRAVAAALHVARSLGLRCDDQPEVVADGSNVLVHLKPASVVARVATTTALVRKPAQWWLALDLDIAGYLAAAQFPVVPPSRELPPGPHLHDGLTLTFWEFVEHDRAYVADAAEVGPFLRELHAVLRGYRGSLKRLSPFAEIPQWLDEIASWNVLDNADLAMLRRGFSVVAAGIDALRLPEQPLHGDAHKKNLLKTAKGLVWTDFEDACSGPVEWDVACFIRTSGEPKEAALAAYGDRLDPVSLDPFFAARDLQGAVWGAILTTRLPDRRERAAEWLAVARSRYGHL</sequence>
<dbReference type="InterPro" id="IPR002575">
    <property type="entry name" value="Aminoglycoside_PTrfase"/>
</dbReference>
<dbReference type="RefSeq" id="WP_050062152.1">
    <property type="nucleotide sequence ID" value="NZ_JACHEK010000002.1"/>
</dbReference>
<feature type="domain" description="Aminoglycoside phosphotransferase" evidence="1">
    <location>
        <begin position="68"/>
        <end position="240"/>
    </location>
</feature>
<dbReference type="InterPro" id="IPR011009">
    <property type="entry name" value="Kinase-like_dom_sf"/>
</dbReference>
<dbReference type="AlphaFoldDB" id="A0A841JU32"/>
<reference evidence="2 3" key="1">
    <citation type="submission" date="2020-08" db="EMBL/GenBank/DDBJ databases">
        <title>Genomic Encyclopedia of Type Strains, Phase IV (KMG-IV): sequencing the most valuable type-strain genomes for metagenomic binning, comparative biology and taxonomic classification.</title>
        <authorList>
            <person name="Goeker M."/>
        </authorList>
    </citation>
    <scope>NUCLEOTIDE SEQUENCE [LARGE SCALE GENOMIC DNA]</scope>
    <source>
        <strain evidence="2 3">DSM 103733</strain>
    </source>
</reference>
<dbReference type="EMBL" id="JACHEK010000002">
    <property type="protein sequence ID" value="MBB6143249.1"/>
    <property type="molecule type" value="Genomic_DNA"/>
</dbReference>
<organism evidence="2 3">
    <name type="scientific">Silvibacterium bohemicum</name>
    <dbReference type="NCBI Taxonomy" id="1577686"/>
    <lineage>
        <taxon>Bacteria</taxon>
        <taxon>Pseudomonadati</taxon>
        <taxon>Acidobacteriota</taxon>
        <taxon>Terriglobia</taxon>
        <taxon>Terriglobales</taxon>
        <taxon>Acidobacteriaceae</taxon>
        <taxon>Silvibacterium</taxon>
    </lineage>
</organism>
<proteinExistence type="predicted"/>
<gene>
    <name evidence="2" type="ORF">HNQ77_001193</name>
</gene>
<dbReference type="Pfam" id="PF01636">
    <property type="entry name" value="APH"/>
    <property type="match status" value="1"/>
</dbReference>
<dbReference type="Proteomes" id="UP000538666">
    <property type="component" value="Unassembled WGS sequence"/>
</dbReference>
<dbReference type="Gene3D" id="3.90.1200.10">
    <property type="match status" value="1"/>
</dbReference>